<evidence type="ECO:0000313" key="1">
    <source>
        <dbReference type="EMBL" id="QHO63802.1"/>
    </source>
</evidence>
<dbReference type="Proteomes" id="UP000463983">
    <property type="component" value="Chromosome"/>
</dbReference>
<protein>
    <submittedName>
        <fullName evidence="1">Uncharacterized protein</fullName>
    </submittedName>
</protein>
<gene>
    <name evidence="1" type="ORF">MICH65_0821</name>
</gene>
<dbReference type="RefSeq" id="WP_161932158.1">
    <property type="nucleotide sequence ID" value="NZ_CP047901.1"/>
</dbReference>
<dbReference type="AlphaFoldDB" id="A0A857NDB6"/>
<keyword evidence="2" id="KW-1185">Reference proteome</keyword>
<dbReference type="EMBL" id="CP047901">
    <property type="protein sequence ID" value="QHO63802.1"/>
    <property type="molecule type" value="Genomic_DNA"/>
</dbReference>
<organism evidence="1 2">
    <name type="scientific">Candidatus Chazhemtobacterium aquaticus</name>
    <dbReference type="NCBI Taxonomy" id="2715735"/>
    <lineage>
        <taxon>Bacteria</taxon>
        <taxon>Candidatus Chazhemtobacteraceae</taxon>
        <taxon>Candidatus Chazhemtobacterium</taxon>
    </lineage>
</organism>
<accession>A0A857NDB6</accession>
<reference evidence="2" key="1">
    <citation type="journal article" date="2020" name="Microorganisms">
        <title>Complete Genome of a Member of a New Bacterial Lineage in the Microgenomates Group Reveals an Unusual Nucleotide Composition Disparity Between Two Strands of DNA and Limited Metabolic Potential.</title>
        <authorList>
            <person name="Kadnikov V.V."/>
            <person name="Mardanov A.V."/>
            <person name="Beletsky A.V."/>
            <person name="Karnachuk O.V."/>
            <person name="Ravin N.V."/>
        </authorList>
    </citation>
    <scope>NUCLEOTIDE SEQUENCE [LARGE SCALE GENOMIC DNA]</scope>
</reference>
<dbReference type="KEGG" id="caqa:MICH65_0821"/>
<proteinExistence type="predicted"/>
<sequence length="78" mass="9087">MVVEDVMRFKVDLRRVAYWLLQGGYVSAEKALSRAKEKYDLDGLRPGGREMEWWWKEMAGADHKKAAERAMTLSVVLR</sequence>
<name>A0A857NDB6_9BACT</name>
<evidence type="ECO:0000313" key="2">
    <source>
        <dbReference type="Proteomes" id="UP000463983"/>
    </source>
</evidence>